<proteinExistence type="predicted"/>
<dbReference type="Gene3D" id="3.40.50.2000">
    <property type="entry name" value="Glycogen Phosphorylase B"/>
    <property type="match status" value="1"/>
</dbReference>
<protein>
    <recommendedName>
        <fullName evidence="4">Chitobiosyldiphosphodolichol beta-mannosyltransferase</fullName>
        <ecNumber evidence="3">2.4.1.142</ecNumber>
    </recommendedName>
    <alternativeName>
        <fullName evidence="13">Beta-1,4-mannosyltransferase</fullName>
    </alternativeName>
    <alternativeName>
        <fullName evidence="14">GDP-Man:GlcNAc2-PP-dolichol mannosyltransferase</fullName>
    </alternativeName>
    <alternativeName>
        <fullName evidence="12">GDP-mannose-dolichol diphosphochitobiose mannosyltransferase</fullName>
    </alternativeName>
</protein>
<accession>A0ABP9YJX8</accession>
<evidence type="ECO:0000256" key="12">
    <source>
        <dbReference type="ARBA" id="ARBA00031434"/>
    </source>
</evidence>
<gene>
    <name evidence="18" type="ORF">MFLAVUS_000487</name>
</gene>
<evidence type="ECO:0000256" key="13">
    <source>
        <dbReference type="ARBA" id="ARBA00031566"/>
    </source>
</evidence>
<evidence type="ECO:0000256" key="10">
    <source>
        <dbReference type="ARBA" id="ARBA00023136"/>
    </source>
</evidence>
<evidence type="ECO:0000256" key="11">
    <source>
        <dbReference type="ARBA" id="ARBA00024899"/>
    </source>
</evidence>
<keyword evidence="9 16" id="KW-1133">Transmembrane helix</keyword>
<feature type="transmembrane region" description="Helical" evidence="16">
    <location>
        <begin position="12"/>
        <end position="35"/>
    </location>
</feature>
<evidence type="ECO:0000256" key="16">
    <source>
        <dbReference type="SAM" id="Phobius"/>
    </source>
</evidence>
<evidence type="ECO:0000256" key="2">
    <source>
        <dbReference type="ARBA" id="ARBA00004922"/>
    </source>
</evidence>
<dbReference type="InterPro" id="IPR001296">
    <property type="entry name" value="Glyco_trans_1"/>
</dbReference>
<dbReference type="SUPFAM" id="SSF53756">
    <property type="entry name" value="UDP-Glycosyltransferase/glycogen phosphorylase"/>
    <property type="match status" value="1"/>
</dbReference>
<organism evidence="18 19">
    <name type="scientific">Mucor flavus</name>
    <dbReference type="NCBI Taxonomy" id="439312"/>
    <lineage>
        <taxon>Eukaryota</taxon>
        <taxon>Fungi</taxon>
        <taxon>Fungi incertae sedis</taxon>
        <taxon>Mucoromycota</taxon>
        <taxon>Mucoromycotina</taxon>
        <taxon>Mucoromycetes</taxon>
        <taxon>Mucorales</taxon>
        <taxon>Mucorineae</taxon>
        <taxon>Mucoraceae</taxon>
        <taxon>Mucor</taxon>
    </lineage>
</organism>
<keyword evidence="5" id="KW-0328">Glycosyltransferase</keyword>
<dbReference type="PANTHER" id="PTHR13036">
    <property type="entry name" value="BETA1,4 MANNOSYLTRANSFERASE"/>
    <property type="match status" value="1"/>
</dbReference>
<evidence type="ECO:0000256" key="9">
    <source>
        <dbReference type="ARBA" id="ARBA00022989"/>
    </source>
</evidence>
<comment type="subcellular location">
    <subcellularLocation>
        <location evidence="1">Endoplasmic reticulum membrane</location>
        <topology evidence="1">Single-pass membrane protein</topology>
    </subcellularLocation>
</comment>
<evidence type="ECO:0000259" key="17">
    <source>
        <dbReference type="Pfam" id="PF00534"/>
    </source>
</evidence>
<evidence type="ECO:0000256" key="8">
    <source>
        <dbReference type="ARBA" id="ARBA00022824"/>
    </source>
</evidence>
<dbReference type="EC" id="2.4.1.142" evidence="3"/>
<evidence type="ECO:0000256" key="7">
    <source>
        <dbReference type="ARBA" id="ARBA00022692"/>
    </source>
</evidence>
<evidence type="ECO:0000256" key="4">
    <source>
        <dbReference type="ARBA" id="ARBA00015841"/>
    </source>
</evidence>
<sequence>MFGDIEDYGVSTLGLLLAFLCCYVLFGKLLGMYIFDNTGSTGMRKRLMVQIVVLGDIGRSPRMRYHATSLADSGCTVDLIGYKETNPGARINVNRFIRVRPIRQAWSVPEGCPKVFYLLWAPFKAMFLSIQLFWIMGCVTQRPDFIIVQNPPSIPTLLIGRFVGTMRKAWFIIDWHNFGYSMLGMKLGSNHLVVRLAKWYEQKYGSVAYAHLTVTEKLHKELEDNWKVQGQVYTLKDKPQSDFKRLTVDNIHRQFTFSLKVIEKLVLETDNGKEFLGEYNDPQLGTLLTDADEEGILIWRQDRPKLIVSSTSWTEDEDFSVLLKSVELYEAAAKPSDPKLLFVITGQGPLKKFYEDKIKQMTLVKTRIVTAWLEMSDYPLLLGSADLGVSLHTSSSGMDLPMKIVDMFGCGLPVCAINFSCLDELVHDGKNGLVFENSQDLAEQYMELFVKNPKKLDTLRSNVIEEYKTNTWQNEYKQVLIKLFNQRQ</sequence>
<reference evidence="18 19" key="1">
    <citation type="submission" date="2024-04" db="EMBL/GenBank/DDBJ databases">
        <title>genome sequences of Mucor flavus KT1a and Helicostylum pulchrum KT1b strains isolated from the surface of a dry-aged beef.</title>
        <authorList>
            <person name="Toyotome T."/>
            <person name="Hosono M."/>
            <person name="Torimaru M."/>
            <person name="Fukuda K."/>
            <person name="Mikami N."/>
        </authorList>
    </citation>
    <scope>NUCLEOTIDE SEQUENCE [LARGE SCALE GENOMIC DNA]</scope>
    <source>
        <strain evidence="18 19">KT1a</strain>
    </source>
</reference>
<dbReference type="EMBL" id="BAABUK010000002">
    <property type="protein sequence ID" value="GAA5807136.1"/>
    <property type="molecule type" value="Genomic_DNA"/>
</dbReference>
<evidence type="ECO:0000256" key="15">
    <source>
        <dbReference type="ARBA" id="ARBA00045071"/>
    </source>
</evidence>
<evidence type="ECO:0000313" key="19">
    <source>
        <dbReference type="Proteomes" id="UP001473302"/>
    </source>
</evidence>
<comment type="pathway">
    <text evidence="2">Protein modification; protein glycosylation.</text>
</comment>
<dbReference type="InterPro" id="IPR026051">
    <property type="entry name" value="ALG1-like"/>
</dbReference>
<keyword evidence="19" id="KW-1185">Reference proteome</keyword>
<keyword evidence="7 16" id="KW-0812">Transmembrane</keyword>
<dbReference type="Pfam" id="PF00534">
    <property type="entry name" value="Glycos_transf_1"/>
    <property type="match status" value="1"/>
</dbReference>
<evidence type="ECO:0000256" key="14">
    <source>
        <dbReference type="ARBA" id="ARBA00033088"/>
    </source>
</evidence>
<comment type="caution">
    <text evidence="18">The sequence shown here is derived from an EMBL/GenBank/DDBJ whole genome shotgun (WGS) entry which is preliminary data.</text>
</comment>
<keyword evidence="6" id="KW-0808">Transferase</keyword>
<dbReference type="Proteomes" id="UP001473302">
    <property type="component" value="Unassembled WGS sequence"/>
</dbReference>
<evidence type="ECO:0000313" key="18">
    <source>
        <dbReference type="EMBL" id="GAA5807136.1"/>
    </source>
</evidence>
<keyword evidence="8" id="KW-0256">Endoplasmic reticulum</keyword>
<evidence type="ECO:0000256" key="3">
    <source>
        <dbReference type="ARBA" id="ARBA00012611"/>
    </source>
</evidence>
<feature type="domain" description="Glycosyl transferase family 1" evidence="17">
    <location>
        <begin position="302"/>
        <end position="462"/>
    </location>
</feature>
<keyword evidence="10 16" id="KW-0472">Membrane</keyword>
<evidence type="ECO:0000256" key="1">
    <source>
        <dbReference type="ARBA" id="ARBA00004389"/>
    </source>
</evidence>
<comment type="function">
    <text evidence="11">Participates in the formation of the lipid-linked precursor oligosaccharide for N-glycosylation. Involved in assembling the dolichol-pyrophosphate-GlcNAc(2)-Man(5) intermediate on the cytoplasmic surface of the ER.</text>
</comment>
<name>A0ABP9YJX8_9FUNG</name>
<comment type="catalytic activity">
    <reaction evidence="15">
        <text>an N,N'-diacetylchitobiosyl-diphospho-di-trans,poly-cis-dolichol + GDP-alpha-D-mannose = a beta-D-Man-(1-&gt;4)-beta-D-GlcNAc-(1-&gt;4)-alpha-D-GlcNAc-diphospho-di-trans,poly-cis-dolichol + GDP + H(+)</text>
        <dbReference type="Rhea" id="RHEA:13865"/>
        <dbReference type="Rhea" id="RHEA-COMP:19510"/>
        <dbReference type="Rhea" id="RHEA-COMP:19511"/>
        <dbReference type="ChEBI" id="CHEBI:15378"/>
        <dbReference type="ChEBI" id="CHEBI:57269"/>
        <dbReference type="ChEBI" id="CHEBI:57527"/>
        <dbReference type="ChEBI" id="CHEBI:58189"/>
        <dbReference type="ChEBI" id="CHEBI:58472"/>
        <dbReference type="EC" id="2.4.1.142"/>
    </reaction>
    <physiologicalReaction direction="left-to-right" evidence="15">
        <dbReference type="Rhea" id="RHEA:13866"/>
    </physiologicalReaction>
</comment>
<evidence type="ECO:0000256" key="6">
    <source>
        <dbReference type="ARBA" id="ARBA00022679"/>
    </source>
</evidence>
<evidence type="ECO:0000256" key="5">
    <source>
        <dbReference type="ARBA" id="ARBA00022676"/>
    </source>
</evidence>
<dbReference type="PANTHER" id="PTHR13036:SF0">
    <property type="entry name" value="CHITOBIOSYLDIPHOSPHODOLICHOL BETA-MANNOSYLTRANSFERASE"/>
    <property type="match status" value="1"/>
</dbReference>